<name>A0A8K0KPV9_LADFU</name>
<sequence length="37" mass="4236">MADVLETKSVVAIAARSLRKRYFLPRLYSQKVSIILV</sequence>
<protein>
    <submittedName>
        <fullName evidence="1">Uncharacterized protein</fullName>
    </submittedName>
</protein>
<evidence type="ECO:0000313" key="1">
    <source>
        <dbReference type="EMBL" id="KAG8237701.1"/>
    </source>
</evidence>
<reference evidence="1" key="2">
    <citation type="submission" date="2017-10" db="EMBL/GenBank/DDBJ databases">
        <title>Ladona fulva Genome sequencing and assembly.</title>
        <authorList>
            <person name="Murali S."/>
            <person name="Richards S."/>
            <person name="Bandaranaike D."/>
            <person name="Bellair M."/>
            <person name="Blankenburg K."/>
            <person name="Chao H."/>
            <person name="Dinh H."/>
            <person name="Doddapaneni H."/>
            <person name="Dugan-Rocha S."/>
            <person name="Elkadiri S."/>
            <person name="Gnanaolivu R."/>
            <person name="Hernandez B."/>
            <person name="Skinner E."/>
            <person name="Javaid M."/>
            <person name="Lee S."/>
            <person name="Li M."/>
            <person name="Ming W."/>
            <person name="Munidasa M."/>
            <person name="Muniz J."/>
            <person name="Nguyen L."/>
            <person name="Hughes D."/>
            <person name="Osuji N."/>
            <person name="Pu L.-L."/>
            <person name="Puazo M."/>
            <person name="Qu C."/>
            <person name="Quiroz J."/>
            <person name="Raj R."/>
            <person name="Weissenberger G."/>
            <person name="Xin Y."/>
            <person name="Zou X."/>
            <person name="Han Y."/>
            <person name="Worley K."/>
            <person name="Muzny D."/>
            <person name="Gibbs R."/>
        </authorList>
    </citation>
    <scope>NUCLEOTIDE SEQUENCE</scope>
    <source>
        <strain evidence="1">Sampled in the wild</strain>
    </source>
</reference>
<comment type="caution">
    <text evidence="1">The sequence shown here is derived from an EMBL/GenBank/DDBJ whole genome shotgun (WGS) entry which is preliminary data.</text>
</comment>
<keyword evidence="2" id="KW-1185">Reference proteome</keyword>
<dbReference type="Proteomes" id="UP000792457">
    <property type="component" value="Unassembled WGS sequence"/>
</dbReference>
<reference evidence="1" key="1">
    <citation type="submission" date="2013-04" db="EMBL/GenBank/DDBJ databases">
        <authorList>
            <person name="Qu J."/>
            <person name="Murali S.C."/>
            <person name="Bandaranaike D."/>
            <person name="Bellair M."/>
            <person name="Blankenburg K."/>
            <person name="Chao H."/>
            <person name="Dinh H."/>
            <person name="Doddapaneni H."/>
            <person name="Downs B."/>
            <person name="Dugan-Rocha S."/>
            <person name="Elkadiri S."/>
            <person name="Gnanaolivu R.D."/>
            <person name="Hernandez B."/>
            <person name="Javaid M."/>
            <person name="Jayaseelan J.C."/>
            <person name="Lee S."/>
            <person name="Li M."/>
            <person name="Ming W."/>
            <person name="Munidasa M."/>
            <person name="Muniz J."/>
            <person name="Nguyen L."/>
            <person name="Ongeri F."/>
            <person name="Osuji N."/>
            <person name="Pu L.-L."/>
            <person name="Puazo M."/>
            <person name="Qu C."/>
            <person name="Quiroz J."/>
            <person name="Raj R."/>
            <person name="Weissenberger G."/>
            <person name="Xin Y."/>
            <person name="Zou X."/>
            <person name="Han Y."/>
            <person name="Richards S."/>
            <person name="Worley K."/>
            <person name="Muzny D."/>
            <person name="Gibbs R."/>
        </authorList>
    </citation>
    <scope>NUCLEOTIDE SEQUENCE</scope>
    <source>
        <strain evidence="1">Sampled in the wild</strain>
    </source>
</reference>
<dbReference type="EMBL" id="KZ309210">
    <property type="protein sequence ID" value="KAG8237701.1"/>
    <property type="molecule type" value="Genomic_DNA"/>
</dbReference>
<organism evidence="1 2">
    <name type="scientific">Ladona fulva</name>
    <name type="common">Scarce chaser dragonfly</name>
    <name type="synonym">Libellula fulva</name>
    <dbReference type="NCBI Taxonomy" id="123851"/>
    <lineage>
        <taxon>Eukaryota</taxon>
        <taxon>Metazoa</taxon>
        <taxon>Ecdysozoa</taxon>
        <taxon>Arthropoda</taxon>
        <taxon>Hexapoda</taxon>
        <taxon>Insecta</taxon>
        <taxon>Pterygota</taxon>
        <taxon>Palaeoptera</taxon>
        <taxon>Odonata</taxon>
        <taxon>Epiprocta</taxon>
        <taxon>Anisoptera</taxon>
        <taxon>Libelluloidea</taxon>
        <taxon>Libellulidae</taxon>
        <taxon>Ladona</taxon>
    </lineage>
</organism>
<gene>
    <name evidence="1" type="ORF">J437_LFUL016871</name>
</gene>
<proteinExistence type="predicted"/>
<accession>A0A8K0KPV9</accession>
<evidence type="ECO:0000313" key="2">
    <source>
        <dbReference type="Proteomes" id="UP000792457"/>
    </source>
</evidence>
<dbReference type="AlphaFoldDB" id="A0A8K0KPV9"/>